<keyword evidence="1" id="KW-0732">Signal</keyword>
<proteinExistence type="predicted"/>
<name>A0A1V8SXQ1_9PEZI</name>
<dbReference type="InParanoid" id="A0A1V8SXQ1"/>
<dbReference type="AlphaFoldDB" id="A0A1V8SXQ1"/>
<comment type="caution">
    <text evidence="2">The sequence shown here is derived from an EMBL/GenBank/DDBJ whole genome shotgun (WGS) entry which is preliminary data.</text>
</comment>
<organism evidence="2 3">
    <name type="scientific">Cryoendolithus antarcticus</name>
    <dbReference type="NCBI Taxonomy" id="1507870"/>
    <lineage>
        <taxon>Eukaryota</taxon>
        <taxon>Fungi</taxon>
        <taxon>Dikarya</taxon>
        <taxon>Ascomycota</taxon>
        <taxon>Pezizomycotina</taxon>
        <taxon>Dothideomycetes</taxon>
        <taxon>Dothideomycetidae</taxon>
        <taxon>Cladosporiales</taxon>
        <taxon>Cladosporiaceae</taxon>
        <taxon>Cryoendolithus</taxon>
    </lineage>
</organism>
<sequence length="137" mass="14216">MRLLTLIASLALPLLTLAQEPTPLAQPGAYAGDQTSALTTYTSTRTVERVVQTVTATRNGTEIPVTTTSYGLGTGVPTAGYGGNATWAATGTVGGTGETGRPIMPSEGAGIRVKSSKEETIQSNSLISLLDRFDDVW</sequence>
<dbReference type="EMBL" id="NAJO01000023">
    <property type="protein sequence ID" value="OQO03849.1"/>
    <property type="molecule type" value="Genomic_DNA"/>
</dbReference>
<keyword evidence="3" id="KW-1185">Reference proteome</keyword>
<evidence type="ECO:0000256" key="1">
    <source>
        <dbReference type="SAM" id="SignalP"/>
    </source>
</evidence>
<protein>
    <submittedName>
        <fullName evidence="2">Uncharacterized protein</fullName>
    </submittedName>
</protein>
<evidence type="ECO:0000313" key="2">
    <source>
        <dbReference type="EMBL" id="OQO03849.1"/>
    </source>
</evidence>
<accession>A0A1V8SXQ1</accession>
<feature type="chain" id="PRO_5012506306" evidence="1">
    <location>
        <begin position="19"/>
        <end position="137"/>
    </location>
</feature>
<reference evidence="3" key="1">
    <citation type="submission" date="2017-03" db="EMBL/GenBank/DDBJ databases">
        <title>Genomes of endolithic fungi from Antarctica.</title>
        <authorList>
            <person name="Coleine C."/>
            <person name="Masonjones S."/>
            <person name="Stajich J.E."/>
        </authorList>
    </citation>
    <scope>NUCLEOTIDE SEQUENCE [LARGE SCALE GENOMIC DNA]</scope>
    <source>
        <strain evidence="3">CCFEE 5527</strain>
    </source>
</reference>
<evidence type="ECO:0000313" key="3">
    <source>
        <dbReference type="Proteomes" id="UP000192596"/>
    </source>
</evidence>
<gene>
    <name evidence="2" type="ORF">B0A48_10490</name>
</gene>
<dbReference type="Proteomes" id="UP000192596">
    <property type="component" value="Unassembled WGS sequence"/>
</dbReference>
<feature type="signal peptide" evidence="1">
    <location>
        <begin position="1"/>
        <end position="18"/>
    </location>
</feature>